<feature type="region of interest" description="Disordered" evidence="1">
    <location>
        <begin position="100"/>
        <end position="153"/>
    </location>
</feature>
<dbReference type="Pfam" id="PF13763">
    <property type="entry name" value="DUF4167"/>
    <property type="match status" value="1"/>
</dbReference>
<protein>
    <submittedName>
        <fullName evidence="3">DUF4167 domain-containing protein</fullName>
    </submittedName>
</protein>
<feature type="compositionally biased region" description="Low complexity" evidence="1">
    <location>
        <begin position="109"/>
        <end position="118"/>
    </location>
</feature>
<feature type="compositionally biased region" description="Acidic residues" evidence="1">
    <location>
        <begin position="129"/>
        <end position="146"/>
    </location>
</feature>
<dbReference type="AlphaFoldDB" id="A0A3S0UYQ3"/>
<dbReference type="InterPro" id="IPR025430">
    <property type="entry name" value="DUF4167"/>
</dbReference>
<evidence type="ECO:0000313" key="4">
    <source>
        <dbReference type="Proteomes" id="UP000280346"/>
    </source>
</evidence>
<evidence type="ECO:0000313" key="3">
    <source>
        <dbReference type="EMBL" id="RUQ65905.1"/>
    </source>
</evidence>
<sequence length="153" mass="16429">MRQGPNSRRSRGRGNNGGGGGGGGGNGGGGGGGNANRRQNVPLRHQNFDSNGPDVRIRGNAWQVQEKYQTLARDAMTAGDRVQAENYLQHAEHYLRITNQIQESENRQRGGQPQPNGGHTSVPGPVQSFDEDESQQPDEDEADDAEERAAVNA</sequence>
<dbReference type="OrthoDB" id="9816310at2"/>
<feature type="domain" description="DUF4167" evidence="2">
    <location>
        <begin position="33"/>
        <end position="103"/>
    </location>
</feature>
<dbReference type="EMBL" id="RZIJ01000025">
    <property type="protein sequence ID" value="RUQ65905.1"/>
    <property type="molecule type" value="Genomic_DNA"/>
</dbReference>
<evidence type="ECO:0000256" key="1">
    <source>
        <dbReference type="SAM" id="MobiDB-lite"/>
    </source>
</evidence>
<dbReference type="RefSeq" id="WP_127002991.1">
    <property type="nucleotide sequence ID" value="NZ_CP173190.1"/>
</dbReference>
<gene>
    <name evidence="3" type="ORF">EJ913_24850</name>
</gene>
<feature type="region of interest" description="Disordered" evidence="1">
    <location>
        <begin position="1"/>
        <end position="60"/>
    </location>
</feature>
<feature type="compositionally biased region" description="Gly residues" evidence="1">
    <location>
        <begin position="14"/>
        <end position="34"/>
    </location>
</feature>
<dbReference type="Proteomes" id="UP000280346">
    <property type="component" value="Unassembled WGS sequence"/>
</dbReference>
<evidence type="ECO:0000259" key="2">
    <source>
        <dbReference type="Pfam" id="PF13763"/>
    </source>
</evidence>
<accession>A0A3S0UYQ3</accession>
<keyword evidence="4" id="KW-1185">Reference proteome</keyword>
<proteinExistence type="predicted"/>
<organism evidence="3 4">
    <name type="scientific">Azospirillum doebereinerae</name>
    <dbReference type="NCBI Taxonomy" id="92933"/>
    <lineage>
        <taxon>Bacteria</taxon>
        <taxon>Pseudomonadati</taxon>
        <taxon>Pseudomonadota</taxon>
        <taxon>Alphaproteobacteria</taxon>
        <taxon>Rhodospirillales</taxon>
        <taxon>Azospirillaceae</taxon>
        <taxon>Azospirillum</taxon>
    </lineage>
</organism>
<name>A0A3S0UYQ3_9PROT</name>
<reference evidence="3 4" key="1">
    <citation type="submission" date="2018-12" db="EMBL/GenBank/DDBJ databases">
        <authorList>
            <person name="Yang Y."/>
        </authorList>
    </citation>
    <scope>NUCLEOTIDE SEQUENCE [LARGE SCALE GENOMIC DNA]</scope>
    <source>
        <strain evidence="3 4">GSF71</strain>
    </source>
</reference>
<comment type="caution">
    <text evidence="3">The sequence shown here is derived from an EMBL/GenBank/DDBJ whole genome shotgun (WGS) entry which is preliminary data.</text>
</comment>